<evidence type="ECO:0000313" key="7">
    <source>
        <dbReference type="EMBL" id="MBC8593279.1"/>
    </source>
</evidence>
<keyword evidence="3" id="KW-0732">Signal</keyword>
<evidence type="ECO:0000256" key="2">
    <source>
        <dbReference type="ARBA" id="ARBA00022692"/>
    </source>
</evidence>
<evidence type="ECO:0000313" key="8">
    <source>
        <dbReference type="Proteomes" id="UP000651085"/>
    </source>
</evidence>
<evidence type="ECO:0000256" key="1">
    <source>
        <dbReference type="ARBA" id="ARBA00004370"/>
    </source>
</evidence>
<dbReference type="AlphaFoldDB" id="A0A926IPH0"/>
<proteinExistence type="predicted"/>
<evidence type="ECO:0000259" key="6">
    <source>
        <dbReference type="Pfam" id="PF01103"/>
    </source>
</evidence>
<keyword evidence="5" id="KW-0998">Cell outer membrane</keyword>
<reference evidence="7" key="1">
    <citation type="submission" date="2020-08" db="EMBL/GenBank/DDBJ databases">
        <title>Genome public.</title>
        <authorList>
            <person name="Liu C."/>
            <person name="Sun Q."/>
        </authorList>
    </citation>
    <scope>NUCLEOTIDE SEQUENCE</scope>
    <source>
        <strain evidence="7">N12</strain>
    </source>
</reference>
<keyword evidence="4" id="KW-0472">Membrane</keyword>
<comment type="caution">
    <text evidence="7">The sequence shown here is derived from an EMBL/GenBank/DDBJ whole genome shotgun (WGS) entry which is preliminary data.</text>
</comment>
<sequence>MTNKYIDIASCRIFSSCWKRSKIVFTFILLLVVSACSTTKHLPEGEVLYTGNKTNFVDQSNTPVGQTAVGEIKAALDKSPSTKILGFIPFPFGMWVYNDFVKYEKGFGKWIFNRFAAKPVFISTVNPDIRVKVATNLLHDYGYFNGKVAQQTIVNPKDSLKARIEYTVDMRNPYFIDTVYYSRFTPKTLRIMERGRWRSLLSHGEQFNVSDLDEERNRISTLLRNLGYFYFRPDYMTYQADTTLVPGGHVSLKLLPVPGLPPAAQRQYYVGKTSVYLIGKNGEQPNDSMNYKGMDIHYYKKLQVRPNMLYRWMNYQAFVKNDSLRNLQRSRLYSQYRQQRIQEKLAQLSIFRYMDLQYTPQDTTATCDTLNVRLQATFDKPLDAELEVNVTTKSNDQTGPGASFSVTRKNVFGGGESWNVKLNGSYEWQTGGGKNSSLLNSWEMGLSTALTFPRVVFPRFGGREYDFPATTTFRLYADQLNRAKYYKLLSFGGHATYDFQPTRTSRHSLTPFKLTFNVLQHKTEAFDSIVAANKALLLSLQNQFIPAMEYTYTYDNSSLRNVHNPIWWQTTFTSAGNLTSCIYRVFGEPFSKKDKNLLGAPFAQFLKLSTDFRYLWVIDRNNAVAARVAGGVIWTYGNSTVAPYSEQFYVGGANSIRAFTVRSIGPGGYHPEKSTFSYLDQTGDIRLEANVEYRFRIYKDLHGAVFLDAGNVWLMRNDPDRPDAQLRLKTFPKQVALGTGAGLRYDLDFLIFRLDCGVPLHDPYETGKSGYYNIRGAFWKQLSLHFAIGYPF</sequence>
<evidence type="ECO:0000256" key="3">
    <source>
        <dbReference type="ARBA" id="ARBA00022729"/>
    </source>
</evidence>
<dbReference type="InterPro" id="IPR000184">
    <property type="entry name" value="Bac_surfAg_D15"/>
</dbReference>
<dbReference type="InterPro" id="IPR039910">
    <property type="entry name" value="D15-like"/>
</dbReference>
<dbReference type="PANTHER" id="PTHR12815">
    <property type="entry name" value="SORTING AND ASSEMBLY MACHINERY SAMM50 PROTEIN FAMILY MEMBER"/>
    <property type="match status" value="1"/>
</dbReference>
<gene>
    <name evidence="7" type="ORF">H8744_08470</name>
</gene>
<dbReference type="EMBL" id="JACRTF010000001">
    <property type="protein sequence ID" value="MBC8593279.1"/>
    <property type="molecule type" value="Genomic_DNA"/>
</dbReference>
<keyword evidence="8" id="KW-1185">Reference proteome</keyword>
<evidence type="ECO:0000256" key="5">
    <source>
        <dbReference type="ARBA" id="ARBA00023237"/>
    </source>
</evidence>
<organism evidence="7 8">
    <name type="scientific">Jilunia laotingensis</name>
    <dbReference type="NCBI Taxonomy" id="2763675"/>
    <lineage>
        <taxon>Bacteria</taxon>
        <taxon>Pseudomonadati</taxon>
        <taxon>Bacteroidota</taxon>
        <taxon>Bacteroidia</taxon>
        <taxon>Bacteroidales</taxon>
        <taxon>Bacteroidaceae</taxon>
        <taxon>Jilunia</taxon>
    </lineage>
</organism>
<name>A0A926IPH0_9BACT</name>
<comment type="subcellular location">
    <subcellularLocation>
        <location evidence="1">Membrane</location>
    </subcellularLocation>
</comment>
<dbReference type="Gene3D" id="2.40.160.50">
    <property type="entry name" value="membrane protein fhac: a member of the omp85/tpsb transporter family"/>
    <property type="match status" value="1"/>
</dbReference>
<dbReference type="Pfam" id="PF01103">
    <property type="entry name" value="Omp85"/>
    <property type="match status" value="1"/>
</dbReference>
<dbReference type="PANTHER" id="PTHR12815:SF47">
    <property type="entry name" value="TRANSLOCATION AND ASSEMBLY MODULE SUBUNIT TAMA"/>
    <property type="match status" value="1"/>
</dbReference>
<keyword evidence="2" id="KW-0812">Transmembrane</keyword>
<feature type="domain" description="Bacterial surface antigen (D15)" evidence="6">
    <location>
        <begin position="410"/>
        <end position="790"/>
    </location>
</feature>
<evidence type="ECO:0000256" key="4">
    <source>
        <dbReference type="ARBA" id="ARBA00023136"/>
    </source>
</evidence>
<protein>
    <submittedName>
        <fullName evidence="7">BamA/TamA family outer membrane protein</fullName>
    </submittedName>
</protein>
<dbReference type="GO" id="GO:0019867">
    <property type="term" value="C:outer membrane"/>
    <property type="evidence" value="ECO:0007669"/>
    <property type="project" value="InterPro"/>
</dbReference>
<accession>A0A926IPH0</accession>
<dbReference type="Proteomes" id="UP000651085">
    <property type="component" value="Unassembled WGS sequence"/>
</dbReference>